<dbReference type="PROSITE" id="PS50024">
    <property type="entry name" value="SEA"/>
    <property type="match status" value="1"/>
</dbReference>
<dbReference type="InterPro" id="IPR000742">
    <property type="entry name" value="EGF"/>
</dbReference>
<dbReference type="PROSITE" id="PS50026">
    <property type="entry name" value="EGF_3"/>
    <property type="match status" value="1"/>
</dbReference>
<dbReference type="Gene3D" id="3.30.70.960">
    <property type="entry name" value="SEA domain"/>
    <property type="match status" value="1"/>
</dbReference>
<keyword evidence="5" id="KW-1185">Reference proteome</keyword>
<feature type="non-terminal residue" evidence="6">
    <location>
        <position position="1"/>
    </location>
</feature>
<dbReference type="InterPro" id="IPR036364">
    <property type="entry name" value="SEA_dom_sf"/>
</dbReference>
<dbReference type="InterPro" id="IPR000082">
    <property type="entry name" value="SEA_dom"/>
</dbReference>
<dbReference type="Proteomes" id="UP000694865">
    <property type="component" value="Unplaced"/>
</dbReference>
<dbReference type="Pfam" id="PF01390">
    <property type="entry name" value="SEA"/>
    <property type="match status" value="1"/>
</dbReference>
<feature type="compositionally biased region" description="Polar residues" evidence="2">
    <location>
        <begin position="95"/>
        <end position="132"/>
    </location>
</feature>
<dbReference type="GeneID" id="100374256"/>
<comment type="caution">
    <text evidence="1">Lacks conserved residue(s) required for the propagation of feature annotation.</text>
</comment>
<evidence type="ECO:0000259" key="4">
    <source>
        <dbReference type="PROSITE" id="PS50026"/>
    </source>
</evidence>
<evidence type="ECO:0000313" key="5">
    <source>
        <dbReference type="Proteomes" id="UP000694865"/>
    </source>
</evidence>
<feature type="region of interest" description="Disordered" evidence="2">
    <location>
        <begin position="1"/>
        <end position="196"/>
    </location>
</feature>
<keyword evidence="1" id="KW-0245">EGF-like domain</keyword>
<organism evidence="5 6">
    <name type="scientific">Saccoglossus kowalevskii</name>
    <name type="common">Acorn worm</name>
    <dbReference type="NCBI Taxonomy" id="10224"/>
    <lineage>
        <taxon>Eukaryota</taxon>
        <taxon>Metazoa</taxon>
        <taxon>Hemichordata</taxon>
        <taxon>Enteropneusta</taxon>
        <taxon>Harrimaniidae</taxon>
        <taxon>Saccoglossus</taxon>
    </lineage>
</organism>
<accession>A0ABM0LU10</accession>
<proteinExistence type="predicted"/>
<dbReference type="PROSITE" id="PS00022">
    <property type="entry name" value="EGF_1"/>
    <property type="match status" value="1"/>
</dbReference>
<reference evidence="6" key="1">
    <citation type="submission" date="2025-08" db="UniProtKB">
        <authorList>
            <consortium name="RefSeq"/>
        </authorList>
    </citation>
    <scope>IDENTIFICATION</scope>
    <source>
        <tissue evidence="6">Testes</tissue>
    </source>
</reference>
<feature type="compositionally biased region" description="Low complexity" evidence="2">
    <location>
        <begin position="137"/>
        <end position="196"/>
    </location>
</feature>
<feature type="disulfide bond" evidence="1">
    <location>
        <begin position="394"/>
        <end position="403"/>
    </location>
</feature>
<dbReference type="RefSeq" id="XP_006811251.1">
    <property type="nucleotide sequence ID" value="XM_006811188.1"/>
</dbReference>
<keyword evidence="1" id="KW-1015">Disulfide bond</keyword>
<gene>
    <name evidence="6" type="primary">LOC100374256</name>
</gene>
<dbReference type="SUPFAM" id="SSF82671">
    <property type="entry name" value="SEA domain"/>
    <property type="match status" value="1"/>
</dbReference>
<feature type="domain" description="EGF-like" evidence="4">
    <location>
        <begin position="362"/>
        <end position="404"/>
    </location>
</feature>
<evidence type="ECO:0000313" key="6">
    <source>
        <dbReference type="RefSeq" id="XP_006811251.1"/>
    </source>
</evidence>
<protein>
    <submittedName>
        <fullName evidence="6">Cell wall protein DAN4-like</fullName>
    </submittedName>
</protein>
<evidence type="ECO:0000256" key="2">
    <source>
        <dbReference type="SAM" id="MobiDB-lite"/>
    </source>
</evidence>
<name>A0ABM0LU10_SACKO</name>
<evidence type="ECO:0000256" key="1">
    <source>
        <dbReference type="PROSITE-ProRule" id="PRU00076"/>
    </source>
</evidence>
<feature type="domain" description="SEA" evidence="3">
    <location>
        <begin position="218"/>
        <end position="328"/>
    </location>
</feature>
<feature type="compositionally biased region" description="Low complexity" evidence="2">
    <location>
        <begin position="33"/>
        <end position="89"/>
    </location>
</feature>
<feature type="compositionally biased region" description="Polar residues" evidence="2">
    <location>
        <begin position="1"/>
        <end position="22"/>
    </location>
</feature>
<sequence>STTPKVTITPETESTKTSTLSAGPSVPPPTLASTTPEDTITPETESTKTSTLSTATSVTPPTLASTTPEDTITPETESTKTSTLSTATSVPPPTLASTTPEISITPGTESIKTSTLSTATSVPPPTLASTTPEVAITPETESTKTSTLSTTTSVPSPALASTTPGVTITPETESTKTSTLSTTTSVPSPTSASTSPEIIFTPETESTKTSTLSTTTNVQNSPRLEIRIINVEWQEELSDPTSQEFATVSTNIENEVTFLLLNVSDILTFFIKVEVIQFKRGSVISVFDLIFNGTAPEQEKTAISEIQKSVVQDQKIGDLDVKELLAATSSQKNPEVLYRDPCHFTRCPDRMYCKSFINEYCISVCNENPNYCPLGSQCVNMTDHQTNPFIKCQCPAGTSGPNCTTEVTIMPTNNQGKKKMLFFLLYYKVP</sequence>
<evidence type="ECO:0000259" key="3">
    <source>
        <dbReference type="PROSITE" id="PS50024"/>
    </source>
</evidence>